<dbReference type="PIRSF" id="PIRSF003203">
    <property type="entry name" value="AzlD"/>
    <property type="match status" value="1"/>
</dbReference>
<dbReference type="Pfam" id="PF05437">
    <property type="entry name" value="AzlD"/>
    <property type="match status" value="1"/>
</dbReference>
<evidence type="ECO:0000313" key="2">
    <source>
        <dbReference type="EMBL" id="STO98022.1"/>
    </source>
</evidence>
<gene>
    <name evidence="2" type="ORF">NCTC12410_01871</name>
</gene>
<organism evidence="2 3">
    <name type="scientific">Helicobacter canis</name>
    <dbReference type="NCBI Taxonomy" id="29419"/>
    <lineage>
        <taxon>Bacteria</taxon>
        <taxon>Pseudomonadati</taxon>
        <taxon>Campylobacterota</taxon>
        <taxon>Epsilonproteobacteria</taxon>
        <taxon>Campylobacterales</taxon>
        <taxon>Helicobacteraceae</taxon>
        <taxon>Helicobacter</taxon>
    </lineage>
</organism>
<evidence type="ECO:0000313" key="3">
    <source>
        <dbReference type="Proteomes" id="UP000254841"/>
    </source>
</evidence>
<proteinExistence type="predicted"/>
<accession>A0A377J6A1</accession>
<dbReference type="Proteomes" id="UP000254841">
    <property type="component" value="Unassembled WGS sequence"/>
</dbReference>
<dbReference type="RefSeq" id="WP_115012202.1">
    <property type="nucleotide sequence ID" value="NZ_UGHV01000001.1"/>
</dbReference>
<dbReference type="AlphaFoldDB" id="A0A377J6A1"/>
<feature type="transmembrane region" description="Helical" evidence="1">
    <location>
        <begin position="87"/>
        <end position="112"/>
    </location>
</feature>
<keyword evidence="1" id="KW-1133">Transmembrane helix</keyword>
<feature type="transmembrane region" description="Helical" evidence="1">
    <location>
        <begin position="55"/>
        <end position="75"/>
    </location>
</feature>
<evidence type="ECO:0000256" key="1">
    <source>
        <dbReference type="SAM" id="Phobius"/>
    </source>
</evidence>
<keyword evidence="1" id="KW-0812">Transmembrane</keyword>
<keyword evidence="1" id="KW-0472">Membrane</keyword>
<dbReference type="OrthoDB" id="5324916at2"/>
<sequence length="127" mass="13931">MGLSLYDFYQNHQALLHSVLVLVVAFLTTILTRFMPFIIFRKKSAPKSIITLGEILPPAMIGMLLVYCFASTDIAHAPFGLNELCGFILTALLYLITKVGVIAVIGGTLGYATIVQTQILDKLFLPI</sequence>
<dbReference type="EMBL" id="UGHV01000001">
    <property type="protein sequence ID" value="STO98022.1"/>
    <property type="molecule type" value="Genomic_DNA"/>
</dbReference>
<feature type="transmembrane region" description="Helical" evidence="1">
    <location>
        <begin position="14"/>
        <end position="34"/>
    </location>
</feature>
<protein>
    <submittedName>
        <fullName evidence="2">Branched-chain amino acid transporter</fullName>
    </submittedName>
</protein>
<name>A0A377J6A1_9HELI</name>
<reference evidence="2 3" key="1">
    <citation type="submission" date="2018-06" db="EMBL/GenBank/DDBJ databases">
        <authorList>
            <consortium name="Pathogen Informatics"/>
            <person name="Doyle S."/>
        </authorList>
    </citation>
    <scope>NUCLEOTIDE SEQUENCE [LARGE SCALE GENOMIC DNA]</scope>
    <source>
        <strain evidence="2 3">NCTC12410</strain>
    </source>
</reference>
<dbReference type="InterPro" id="IPR008407">
    <property type="entry name" value="Brnchd-chn_aa_trnsp_AzlD"/>
</dbReference>